<keyword evidence="3 6" id="KW-0812">Transmembrane</keyword>
<dbReference type="AlphaFoldDB" id="A0A2G9Y848"/>
<protein>
    <recommendedName>
        <fullName evidence="7">Citrate transporter-like domain-containing protein</fullName>
    </recommendedName>
</protein>
<feature type="transmembrane region" description="Helical" evidence="6">
    <location>
        <begin position="288"/>
        <end position="317"/>
    </location>
</feature>
<evidence type="ECO:0000256" key="2">
    <source>
        <dbReference type="ARBA" id="ARBA00022448"/>
    </source>
</evidence>
<feature type="transmembrane region" description="Helical" evidence="6">
    <location>
        <begin position="175"/>
        <end position="191"/>
    </location>
</feature>
<evidence type="ECO:0000313" key="8">
    <source>
        <dbReference type="EMBL" id="PIP15400.1"/>
    </source>
</evidence>
<feature type="transmembrane region" description="Helical" evidence="6">
    <location>
        <begin position="329"/>
        <end position="351"/>
    </location>
</feature>
<evidence type="ECO:0000256" key="1">
    <source>
        <dbReference type="ARBA" id="ARBA00004141"/>
    </source>
</evidence>
<keyword evidence="4 6" id="KW-1133">Transmembrane helix</keyword>
<comment type="subcellular location">
    <subcellularLocation>
        <location evidence="1">Membrane</location>
        <topology evidence="1">Multi-pass membrane protein</topology>
    </subcellularLocation>
</comment>
<evidence type="ECO:0000256" key="4">
    <source>
        <dbReference type="ARBA" id="ARBA00022989"/>
    </source>
</evidence>
<dbReference type="Pfam" id="PF03600">
    <property type="entry name" value="CitMHS"/>
    <property type="match status" value="1"/>
</dbReference>
<feature type="transmembrane region" description="Helical" evidence="6">
    <location>
        <begin position="53"/>
        <end position="78"/>
    </location>
</feature>
<evidence type="ECO:0000313" key="9">
    <source>
        <dbReference type="Proteomes" id="UP000230392"/>
    </source>
</evidence>
<reference evidence="8 9" key="1">
    <citation type="submission" date="2017-09" db="EMBL/GenBank/DDBJ databases">
        <title>Depth-based differentiation of microbial function through sediment-hosted aquifers and enrichment of novel symbionts in the deep terrestrial subsurface.</title>
        <authorList>
            <person name="Probst A.J."/>
            <person name="Ladd B."/>
            <person name="Jarett J.K."/>
            <person name="Geller-Mcgrath D.E."/>
            <person name="Sieber C.M."/>
            <person name="Emerson J.B."/>
            <person name="Anantharaman K."/>
            <person name="Thomas B.C."/>
            <person name="Malmstrom R."/>
            <person name="Stieglmeier M."/>
            <person name="Klingl A."/>
            <person name="Woyke T."/>
            <person name="Ryan C.M."/>
            <person name="Banfield J.F."/>
        </authorList>
    </citation>
    <scope>NUCLEOTIDE SEQUENCE [LARGE SCALE GENOMIC DNA]</scope>
    <source>
        <strain evidence="8">CG23_combo_of_CG06-09_8_20_14_all_48_7</strain>
    </source>
</reference>
<feature type="non-terminal residue" evidence="8">
    <location>
        <position position="1"/>
    </location>
</feature>
<evidence type="ECO:0000259" key="7">
    <source>
        <dbReference type="Pfam" id="PF03600"/>
    </source>
</evidence>
<keyword evidence="2" id="KW-0813">Transport</keyword>
<dbReference type="InterPro" id="IPR004680">
    <property type="entry name" value="Cit_transptr-like_dom"/>
</dbReference>
<dbReference type="InterPro" id="IPR051475">
    <property type="entry name" value="Diverse_Ion_Transporter"/>
</dbReference>
<feature type="domain" description="Citrate transporter-like" evidence="7">
    <location>
        <begin position="8"/>
        <end position="295"/>
    </location>
</feature>
<feature type="transmembrane region" description="Helical" evidence="6">
    <location>
        <begin position="12"/>
        <end position="41"/>
    </location>
</feature>
<feature type="transmembrane region" description="Helical" evidence="6">
    <location>
        <begin position="244"/>
        <end position="268"/>
    </location>
</feature>
<evidence type="ECO:0000256" key="6">
    <source>
        <dbReference type="SAM" id="Phobius"/>
    </source>
</evidence>
<evidence type="ECO:0000256" key="3">
    <source>
        <dbReference type="ARBA" id="ARBA00022692"/>
    </source>
</evidence>
<dbReference type="EMBL" id="PCRF01000293">
    <property type="protein sequence ID" value="PIP15400.1"/>
    <property type="molecule type" value="Genomic_DNA"/>
</dbReference>
<feature type="transmembrane region" description="Helical" evidence="6">
    <location>
        <begin position="90"/>
        <end position="113"/>
    </location>
</feature>
<name>A0A2G9Y848_9BACT</name>
<dbReference type="PANTHER" id="PTHR43568">
    <property type="entry name" value="P PROTEIN"/>
    <property type="match status" value="1"/>
</dbReference>
<feature type="transmembrane region" description="Helical" evidence="6">
    <location>
        <begin position="211"/>
        <end position="232"/>
    </location>
</feature>
<dbReference type="GO" id="GO:0016020">
    <property type="term" value="C:membrane"/>
    <property type="evidence" value="ECO:0007669"/>
    <property type="project" value="UniProtKB-SubCell"/>
</dbReference>
<dbReference type="PANTHER" id="PTHR43568:SF1">
    <property type="entry name" value="P PROTEIN"/>
    <property type="match status" value="1"/>
</dbReference>
<evidence type="ECO:0000256" key="5">
    <source>
        <dbReference type="ARBA" id="ARBA00023136"/>
    </source>
</evidence>
<accession>A0A2G9Y848</accession>
<keyword evidence="5 6" id="KW-0472">Membrane</keyword>
<gene>
    <name evidence="8" type="ORF">COX46_05995</name>
</gene>
<sequence length="354" mass="39207">ILRVKNLDGRKLFVLIMVISWLLSGLMDEVTSIIIIATAIFDICIFLEVSPVPLLISSVLATNIGSTSTILGNPIGILIATKSKFTFGDFIVHALPVSLIILIITIFILLFWYRGYIKEMSSKLKGFAGNDFFSRLISIPPDQKTKTSMLIFGITILLIALHGELEVLFGLEKNTLLIILPIISAGIVMLYRRDKARHYVEREVEWNSLLFFLFLFAESGVMQSSGVAGIMAEKIVKSVGQNPAILSGIILFSSGILSSMLDNVVVVSTYIPIVKNIAVLHPWNLKPIWWAILFGACHGGNITMIGSTANIVALGLLEKKFNIKIKFLDWLKIGLVIGFLGLVLSTLYLFIRYF</sequence>
<proteinExistence type="predicted"/>
<feature type="transmembrane region" description="Helical" evidence="6">
    <location>
        <begin position="149"/>
        <end position="168"/>
    </location>
</feature>
<dbReference type="Proteomes" id="UP000230392">
    <property type="component" value="Unassembled WGS sequence"/>
</dbReference>
<comment type="caution">
    <text evidence="8">The sequence shown here is derived from an EMBL/GenBank/DDBJ whole genome shotgun (WGS) entry which is preliminary data.</text>
</comment>
<organism evidence="8 9">
    <name type="scientific">bacterium (Candidatus Ratteibacteria) CG23_combo_of_CG06-09_8_20_14_all_48_7</name>
    <dbReference type="NCBI Taxonomy" id="2014292"/>
    <lineage>
        <taxon>Bacteria</taxon>
        <taxon>Candidatus Ratteibacteria</taxon>
    </lineage>
</organism>
<dbReference type="GO" id="GO:0055085">
    <property type="term" value="P:transmembrane transport"/>
    <property type="evidence" value="ECO:0007669"/>
    <property type="project" value="InterPro"/>
</dbReference>